<evidence type="ECO:0000313" key="1">
    <source>
        <dbReference type="EMBL" id="GGF93214.1"/>
    </source>
</evidence>
<reference evidence="1" key="1">
    <citation type="journal article" date="2014" name="Int. J. Syst. Evol. Microbiol.">
        <title>Complete genome sequence of Corynebacterium casei LMG S-19264T (=DSM 44701T), isolated from a smear-ripened cheese.</title>
        <authorList>
            <consortium name="US DOE Joint Genome Institute (JGI-PGF)"/>
            <person name="Walter F."/>
            <person name="Albersmeier A."/>
            <person name="Kalinowski J."/>
            <person name="Ruckert C."/>
        </authorList>
    </citation>
    <scope>NUCLEOTIDE SEQUENCE</scope>
    <source>
        <strain evidence="1">CGMCC 1.15758</strain>
    </source>
</reference>
<proteinExistence type="predicted"/>
<dbReference type="EMBL" id="BMJS01000005">
    <property type="protein sequence ID" value="GGF93214.1"/>
    <property type="molecule type" value="Genomic_DNA"/>
</dbReference>
<reference evidence="1" key="2">
    <citation type="submission" date="2020-09" db="EMBL/GenBank/DDBJ databases">
        <authorList>
            <person name="Sun Q."/>
            <person name="Zhou Y."/>
        </authorList>
    </citation>
    <scope>NUCLEOTIDE SEQUENCE</scope>
    <source>
        <strain evidence="1">CGMCC 1.15758</strain>
    </source>
</reference>
<accession>A0A8J2Z375</accession>
<organism evidence="1 2">
    <name type="scientific">Cysteiniphilum litorale</name>
    <dbReference type="NCBI Taxonomy" id="2056700"/>
    <lineage>
        <taxon>Bacteria</taxon>
        <taxon>Pseudomonadati</taxon>
        <taxon>Pseudomonadota</taxon>
        <taxon>Gammaproteobacteria</taxon>
        <taxon>Thiotrichales</taxon>
        <taxon>Fastidiosibacteraceae</taxon>
        <taxon>Cysteiniphilum</taxon>
    </lineage>
</organism>
<keyword evidence="2" id="KW-1185">Reference proteome</keyword>
<name>A0A8J2Z375_9GAMM</name>
<dbReference type="AlphaFoldDB" id="A0A8J2Z375"/>
<dbReference type="RefSeq" id="WP_117002155.1">
    <property type="nucleotide sequence ID" value="NZ_BMJS01000005.1"/>
</dbReference>
<sequence>MAKSKIDQIHDLLESGKAVTMEISLSSESDKTTRYENVIVRDYYYPAAILWINGREETIRVARIKHIEE</sequence>
<evidence type="ECO:0000313" key="2">
    <source>
        <dbReference type="Proteomes" id="UP000636949"/>
    </source>
</evidence>
<comment type="caution">
    <text evidence="1">The sequence shown here is derived from an EMBL/GenBank/DDBJ whole genome shotgun (WGS) entry which is preliminary data.</text>
</comment>
<dbReference type="Proteomes" id="UP000636949">
    <property type="component" value="Unassembled WGS sequence"/>
</dbReference>
<protein>
    <submittedName>
        <fullName evidence="1">Uncharacterized protein</fullName>
    </submittedName>
</protein>
<gene>
    <name evidence="1" type="ORF">GCM10010995_07930</name>
</gene>